<keyword evidence="2" id="KW-0547">Nucleotide-binding</keyword>
<name>T2MIW6_HYDVU</name>
<dbReference type="InterPro" id="IPR010285">
    <property type="entry name" value="DNA_helicase_pif1-like_DEAD"/>
</dbReference>
<dbReference type="Pfam" id="PF01585">
    <property type="entry name" value="G-patch"/>
    <property type="match status" value="1"/>
</dbReference>
<reference evidence="6" key="1">
    <citation type="journal article" date="2013" name="Genome Biol. Evol.">
        <title>Punctuated emergences of genetic and phenotypic innovations in eumetazoan, bilaterian, euteleostome, and hominidae ancestors.</title>
        <authorList>
            <person name="Wenger Y."/>
            <person name="Galliot B."/>
        </authorList>
    </citation>
    <scope>NUCLEOTIDE SEQUENCE</scope>
    <source>
        <tissue evidence="6">Whole animals</tissue>
    </source>
</reference>
<dbReference type="PROSITE" id="PS50137">
    <property type="entry name" value="DS_RBD"/>
    <property type="match status" value="1"/>
</dbReference>
<dbReference type="InterPro" id="IPR014720">
    <property type="entry name" value="dsRBD_dom"/>
</dbReference>
<keyword evidence="2" id="KW-0067">ATP-binding</keyword>
<dbReference type="GO" id="GO:0003723">
    <property type="term" value="F:RNA binding"/>
    <property type="evidence" value="ECO:0007669"/>
    <property type="project" value="UniProtKB-UniRule"/>
</dbReference>
<accession>T2MIW6</accession>
<sequence length="389" mass="43832">MLPTYGLQCIDKFFHEIIGCEIPLGRKVLVVSGDFRQTLSVVSSNQTDIIECCIKSSQLWNYFSQLTLSINMRIEGQNNQISEILTDCNTRVPREIEEEIDMLIELATPKVKFVKASNENLGTRTGPPSQAIDGDVIVRENFKDLIQKPDNSDELVSGLILYINEKDDNSNPISILQESVQKCKRQIYYIDKGFINNEIHMDVFIDNIYIAHGSGPNQKVCKQNTAASAFELLKYSQGIIYKKDLIKYHESVSTISKSNLIKSAYYQSPKLQETNLGNQLLRKMGWSGAGGLGKDGCGISDPVFVEGAEGRKGIGHEFTDRSVRSSSVEESLLSFLHDSSKNEIRFSSDLTKEDRALVHRLCQKYHLKHRSFGKEGDRYLLVSKIGNIF</sequence>
<feature type="domain" description="R3H" evidence="5">
    <location>
        <begin position="322"/>
        <end position="386"/>
    </location>
</feature>
<evidence type="ECO:0000259" key="3">
    <source>
        <dbReference type="PROSITE" id="PS50137"/>
    </source>
</evidence>
<feature type="non-terminal residue" evidence="6">
    <location>
        <position position="1"/>
    </location>
</feature>
<dbReference type="AlphaFoldDB" id="T2MIW6"/>
<comment type="catalytic activity">
    <reaction evidence="2">
        <text>ATP + H2O = ADP + phosphate + H(+)</text>
        <dbReference type="Rhea" id="RHEA:13065"/>
        <dbReference type="ChEBI" id="CHEBI:15377"/>
        <dbReference type="ChEBI" id="CHEBI:15378"/>
        <dbReference type="ChEBI" id="CHEBI:30616"/>
        <dbReference type="ChEBI" id="CHEBI:43474"/>
        <dbReference type="ChEBI" id="CHEBI:456216"/>
        <dbReference type="EC" id="5.6.2.3"/>
    </reaction>
</comment>
<evidence type="ECO:0000256" key="2">
    <source>
        <dbReference type="RuleBase" id="RU363044"/>
    </source>
</evidence>
<dbReference type="Gene3D" id="3.30.1370.50">
    <property type="entry name" value="R3H-like domain"/>
    <property type="match status" value="1"/>
</dbReference>
<comment type="similarity">
    <text evidence="2">Belongs to the helicase family.</text>
</comment>
<dbReference type="InterPro" id="IPR051189">
    <property type="entry name" value="Splicing_assoc_domain"/>
</dbReference>
<evidence type="ECO:0000259" key="4">
    <source>
        <dbReference type="PROSITE" id="PS50174"/>
    </source>
</evidence>
<dbReference type="GO" id="GO:0000723">
    <property type="term" value="P:telomere maintenance"/>
    <property type="evidence" value="ECO:0007669"/>
    <property type="project" value="InterPro"/>
</dbReference>
<gene>
    <name evidence="6" type="primary">NKRF</name>
</gene>
<dbReference type="Pfam" id="PF05970">
    <property type="entry name" value="PIF1"/>
    <property type="match status" value="1"/>
</dbReference>
<dbReference type="Pfam" id="PF01424">
    <property type="entry name" value="R3H"/>
    <property type="match status" value="1"/>
</dbReference>
<evidence type="ECO:0000313" key="6">
    <source>
        <dbReference type="EMBL" id="CDG72049.1"/>
    </source>
</evidence>
<dbReference type="GO" id="GO:0005524">
    <property type="term" value="F:ATP binding"/>
    <property type="evidence" value="ECO:0007669"/>
    <property type="project" value="UniProtKB-KW"/>
</dbReference>
<dbReference type="PANTHER" id="PTHR14195">
    <property type="entry name" value="G PATCH DOMAIN CONTAINING PROTEIN 2"/>
    <property type="match status" value="1"/>
</dbReference>
<comment type="cofactor">
    <cofactor evidence="2">
        <name>Mg(2+)</name>
        <dbReference type="ChEBI" id="CHEBI:18420"/>
    </cofactor>
</comment>
<feature type="domain" description="DRBM" evidence="3">
    <location>
        <begin position="171"/>
        <end position="235"/>
    </location>
</feature>
<keyword evidence="2" id="KW-0378">Hydrolase</keyword>
<keyword evidence="2" id="KW-0233">DNA recombination</keyword>
<dbReference type="GO" id="GO:0006281">
    <property type="term" value="P:DNA repair"/>
    <property type="evidence" value="ECO:0007669"/>
    <property type="project" value="UniProtKB-KW"/>
</dbReference>
<dbReference type="SMART" id="SM00393">
    <property type="entry name" value="R3H"/>
    <property type="match status" value="1"/>
</dbReference>
<dbReference type="OrthoDB" id="29523at2759"/>
<evidence type="ECO:0000256" key="1">
    <source>
        <dbReference type="PROSITE-ProRule" id="PRU00266"/>
    </source>
</evidence>
<dbReference type="InterPro" id="IPR000467">
    <property type="entry name" value="G_patch_dom"/>
</dbReference>
<protein>
    <recommendedName>
        <fullName evidence="2">ATP-dependent DNA helicase</fullName>
        <ecNumber evidence="2">5.6.2.3</ecNumber>
    </recommendedName>
</protein>
<dbReference type="GO" id="GO:0016887">
    <property type="term" value="F:ATP hydrolysis activity"/>
    <property type="evidence" value="ECO:0007669"/>
    <property type="project" value="RHEA"/>
</dbReference>
<dbReference type="InterPro" id="IPR001374">
    <property type="entry name" value="R3H_dom"/>
</dbReference>
<feature type="domain" description="G-patch" evidence="4">
    <location>
        <begin position="273"/>
        <end position="319"/>
    </location>
</feature>
<organism evidence="6">
    <name type="scientific">Hydra vulgaris</name>
    <name type="common">Hydra</name>
    <name type="synonym">Hydra attenuata</name>
    <dbReference type="NCBI Taxonomy" id="6087"/>
    <lineage>
        <taxon>Eukaryota</taxon>
        <taxon>Metazoa</taxon>
        <taxon>Cnidaria</taxon>
        <taxon>Hydrozoa</taxon>
        <taxon>Hydroidolina</taxon>
        <taxon>Anthoathecata</taxon>
        <taxon>Aplanulata</taxon>
        <taxon>Hydridae</taxon>
        <taxon>Hydra</taxon>
    </lineage>
</organism>
<dbReference type="SMART" id="SM00443">
    <property type="entry name" value="G_patch"/>
    <property type="match status" value="1"/>
</dbReference>
<dbReference type="SUPFAM" id="SSF54768">
    <property type="entry name" value="dsRNA-binding domain-like"/>
    <property type="match status" value="1"/>
</dbReference>
<dbReference type="PROSITE" id="PS50174">
    <property type="entry name" value="G_PATCH"/>
    <property type="match status" value="1"/>
</dbReference>
<dbReference type="GO" id="GO:0043139">
    <property type="term" value="F:5'-3' DNA helicase activity"/>
    <property type="evidence" value="ECO:0007669"/>
    <property type="project" value="UniProtKB-EC"/>
</dbReference>
<keyword evidence="2" id="KW-0227">DNA damage</keyword>
<dbReference type="GO" id="GO:0006310">
    <property type="term" value="P:DNA recombination"/>
    <property type="evidence" value="ECO:0007669"/>
    <property type="project" value="UniProtKB-KW"/>
</dbReference>
<keyword evidence="1" id="KW-0694">RNA-binding</keyword>
<keyword evidence="2" id="KW-0347">Helicase</keyword>
<dbReference type="EC" id="5.6.2.3" evidence="2"/>
<dbReference type="SUPFAM" id="SSF82708">
    <property type="entry name" value="R3H domain"/>
    <property type="match status" value="1"/>
</dbReference>
<dbReference type="PROSITE" id="PS51061">
    <property type="entry name" value="R3H"/>
    <property type="match status" value="1"/>
</dbReference>
<proteinExistence type="evidence at transcript level"/>
<dbReference type="EMBL" id="HAAD01005817">
    <property type="protein sequence ID" value="CDG72049.1"/>
    <property type="molecule type" value="mRNA"/>
</dbReference>
<keyword evidence="2" id="KW-0234">DNA repair</keyword>
<dbReference type="Gene3D" id="3.30.160.20">
    <property type="match status" value="1"/>
</dbReference>
<dbReference type="InterPro" id="IPR036867">
    <property type="entry name" value="R3H_dom_sf"/>
</dbReference>
<evidence type="ECO:0000259" key="5">
    <source>
        <dbReference type="PROSITE" id="PS51061"/>
    </source>
</evidence>